<dbReference type="AlphaFoldDB" id="A0A2T4BUL3"/>
<name>A0A2T4BUL3_TRILO</name>
<reference evidence="2 3" key="1">
    <citation type="submission" date="2016-07" db="EMBL/GenBank/DDBJ databases">
        <title>Multiple horizontal gene transfer events from other fungi enriched the ability of initially mycotrophic Trichoderma (Ascomycota) to feed on dead plant biomass.</title>
        <authorList>
            <consortium name="DOE Joint Genome Institute"/>
            <person name="Aerts A."/>
            <person name="Atanasova L."/>
            <person name="Chenthamara K."/>
            <person name="Zhang J."/>
            <person name="Grujic M."/>
            <person name="Henrissat B."/>
            <person name="Kuo A."/>
            <person name="Salamov A."/>
            <person name="Lipzen A."/>
            <person name="Labutti K."/>
            <person name="Barry K."/>
            <person name="Miao Y."/>
            <person name="Rahimi M.J."/>
            <person name="Shen Q."/>
            <person name="Grigoriev I.V."/>
            <person name="Kubicek C.P."/>
            <person name="Druzhinina I.S."/>
        </authorList>
    </citation>
    <scope>NUCLEOTIDE SEQUENCE [LARGE SCALE GENOMIC DNA]</scope>
    <source>
        <strain evidence="2 3">ATCC 18648</strain>
    </source>
</reference>
<proteinExistence type="predicted"/>
<feature type="region of interest" description="Disordered" evidence="1">
    <location>
        <begin position="165"/>
        <end position="203"/>
    </location>
</feature>
<evidence type="ECO:0000256" key="1">
    <source>
        <dbReference type="SAM" id="MobiDB-lite"/>
    </source>
</evidence>
<evidence type="ECO:0000313" key="3">
    <source>
        <dbReference type="Proteomes" id="UP000240760"/>
    </source>
</evidence>
<sequence length="333" mass="37738">MTVERHQAGSKDEHRLRVCPTHPSLQEVVAGAMHDSLVRELEGVARDREEATPDIDFPDAAETCYQWKCEELHNHFRPHEADRYPMAIDQREYWELEYLHYLDALQKRLLHKARLSQAYCKNLLRHSGLSATQIREVRQSIDSQEYWKLEAELFERRTGATASHTAQEDIGCGDQTCHAVPSSSPTRTSSGQHRKQDKVPHAPQCRGRETRVIWAPDWALKLQVASRSGTPPSSGGITAPLACEHCEHINSFPAFPFNSYQVNMSSDETKDLSRVVLILGLFAGVKNVLELSENSRYEFTRQRTAPMPLVRVVNLTPKDSAAMSVPKIWGTCI</sequence>
<dbReference type="EMBL" id="KZ679140">
    <property type="protein sequence ID" value="PTB72936.1"/>
    <property type="molecule type" value="Genomic_DNA"/>
</dbReference>
<organism evidence="2 3">
    <name type="scientific">Trichoderma longibrachiatum ATCC 18648</name>
    <dbReference type="NCBI Taxonomy" id="983965"/>
    <lineage>
        <taxon>Eukaryota</taxon>
        <taxon>Fungi</taxon>
        <taxon>Dikarya</taxon>
        <taxon>Ascomycota</taxon>
        <taxon>Pezizomycotina</taxon>
        <taxon>Sordariomycetes</taxon>
        <taxon>Hypocreomycetidae</taxon>
        <taxon>Hypocreales</taxon>
        <taxon>Hypocreaceae</taxon>
        <taxon>Trichoderma</taxon>
    </lineage>
</organism>
<keyword evidence="3" id="KW-1185">Reference proteome</keyword>
<dbReference type="Proteomes" id="UP000240760">
    <property type="component" value="Unassembled WGS sequence"/>
</dbReference>
<accession>A0A2T4BUL3</accession>
<dbReference type="OrthoDB" id="5089838at2759"/>
<feature type="compositionally biased region" description="Polar residues" evidence="1">
    <location>
        <begin position="181"/>
        <end position="191"/>
    </location>
</feature>
<protein>
    <submittedName>
        <fullName evidence="2">Uncharacterized protein</fullName>
    </submittedName>
</protein>
<gene>
    <name evidence="2" type="ORF">M440DRAFT_1465524</name>
</gene>
<evidence type="ECO:0000313" key="2">
    <source>
        <dbReference type="EMBL" id="PTB72936.1"/>
    </source>
</evidence>